<dbReference type="RefSeq" id="WP_106053144.1">
    <property type="nucleotide sequence ID" value="NZ_CALXOB010000042.1"/>
</dbReference>
<dbReference type="PANTHER" id="PTHR33171">
    <property type="entry name" value="LAR_N DOMAIN-CONTAINING PROTEIN"/>
    <property type="match status" value="1"/>
</dbReference>
<dbReference type="AlphaFoldDB" id="A0A844FXJ0"/>
<dbReference type="InterPro" id="IPR043166">
    <property type="entry name" value="LarA-like_C"/>
</dbReference>
<gene>
    <name evidence="3" type="primary">larA</name>
    <name evidence="3" type="ORF">FYJ85_00830</name>
</gene>
<protein>
    <submittedName>
        <fullName evidence="3">Nickel-dependent lactate racemase</fullName>
    </submittedName>
</protein>
<keyword evidence="4" id="KW-1185">Reference proteome</keyword>
<feature type="domain" description="LarA-like N-terminal" evidence="1">
    <location>
        <begin position="8"/>
        <end position="211"/>
    </location>
</feature>
<comment type="caution">
    <text evidence="3">The sequence shown here is derived from an EMBL/GenBank/DDBJ whole genome shotgun (WGS) entry which is preliminary data.</text>
</comment>
<dbReference type="PANTHER" id="PTHR33171:SF17">
    <property type="entry name" value="LARA-LIKE N-TERMINAL DOMAIN-CONTAINING PROTEIN"/>
    <property type="match status" value="1"/>
</dbReference>
<reference evidence="3 4" key="1">
    <citation type="submission" date="2019-08" db="EMBL/GenBank/DDBJ databases">
        <title>In-depth cultivation of the pig gut microbiome towards novel bacterial diversity and tailored functional studies.</title>
        <authorList>
            <person name="Wylensek D."/>
            <person name="Hitch T.C.A."/>
            <person name="Clavel T."/>
        </authorList>
    </citation>
    <scope>NUCLEOTIDE SEQUENCE [LARGE SCALE GENOMIC DNA]</scope>
    <source>
        <strain evidence="3 4">BBE-744-WT-12</strain>
    </source>
</reference>
<dbReference type="InterPro" id="IPR047926">
    <property type="entry name" value="Ni_dep_LarA"/>
</dbReference>
<dbReference type="Pfam" id="PF21113">
    <property type="entry name" value="LarA_C"/>
    <property type="match status" value="1"/>
</dbReference>
<dbReference type="Proteomes" id="UP000435649">
    <property type="component" value="Unassembled WGS sequence"/>
</dbReference>
<dbReference type="Gene3D" id="3.40.50.11440">
    <property type="match status" value="1"/>
</dbReference>
<sequence>MRRVSIPYDRTVLEAEIDERNFLGCFESALPAAAADQAAAVREALDRPVGSPLLEELAAGRRSAVIIASDHTRPVPSRILMPQLLERLRRGSPGIDVTILIATGFHRGTTRRELVEKFGEKIAADEKIVVHDSSDESMLTSLGTLPSGGELVINRLAAETELLLAEGFIEPHFFAGFSGGRKSVLPGIAARRTVLANHCSEFIQSPYARTGNLENNPIHRDMLFAAETAKLAFIANVIIGRDRKIVRAFAGDPVAAHAEGCGCLRRFAGVAVPQADIVLTGNGGYPLDQNVYQAVKGMTAGEAACREGGVIIIAASCSDGHGGESFYRNLAEAASPEELLARVAAVPRGRTEPDQWEFQILARILSKRKVIVVTRDCDHRMLERMHLSAASTLPEALGMAYALLGPEAKVAAIPDGVSVIVNPSRCL</sequence>
<evidence type="ECO:0000259" key="2">
    <source>
        <dbReference type="Pfam" id="PF21113"/>
    </source>
</evidence>
<dbReference type="Gene3D" id="3.90.226.30">
    <property type="match status" value="1"/>
</dbReference>
<dbReference type="InterPro" id="IPR048520">
    <property type="entry name" value="LarA_C"/>
</dbReference>
<feature type="domain" description="Lactate racemase C-terminal" evidence="2">
    <location>
        <begin position="274"/>
        <end position="421"/>
    </location>
</feature>
<name>A0A844FXJ0_9BACT</name>
<organism evidence="3 4">
    <name type="scientific">Victivallis lenta</name>
    <dbReference type="NCBI Taxonomy" id="2606640"/>
    <lineage>
        <taxon>Bacteria</taxon>
        <taxon>Pseudomonadati</taxon>
        <taxon>Lentisphaerota</taxon>
        <taxon>Lentisphaeria</taxon>
        <taxon>Victivallales</taxon>
        <taxon>Victivallaceae</taxon>
        <taxon>Victivallis</taxon>
    </lineage>
</organism>
<evidence type="ECO:0000313" key="4">
    <source>
        <dbReference type="Proteomes" id="UP000435649"/>
    </source>
</evidence>
<dbReference type="InterPro" id="IPR048068">
    <property type="entry name" value="LarA-like"/>
</dbReference>
<dbReference type="Pfam" id="PF09861">
    <property type="entry name" value="Lar_N"/>
    <property type="match status" value="1"/>
</dbReference>
<evidence type="ECO:0000259" key="1">
    <source>
        <dbReference type="Pfam" id="PF09861"/>
    </source>
</evidence>
<dbReference type="EMBL" id="VUNS01000001">
    <property type="protein sequence ID" value="MST95593.1"/>
    <property type="molecule type" value="Genomic_DNA"/>
</dbReference>
<dbReference type="GO" id="GO:0050043">
    <property type="term" value="F:lactate racemase activity"/>
    <property type="evidence" value="ECO:0007669"/>
    <property type="project" value="InterPro"/>
</dbReference>
<dbReference type="NCBIfam" id="NF033504">
    <property type="entry name" value="Ni_dep_LarA"/>
    <property type="match status" value="1"/>
</dbReference>
<evidence type="ECO:0000313" key="3">
    <source>
        <dbReference type="EMBL" id="MST95593.1"/>
    </source>
</evidence>
<accession>A0A844FXJ0</accession>
<proteinExistence type="predicted"/>
<dbReference type="InterPro" id="IPR018657">
    <property type="entry name" value="LarA-like_N"/>
</dbReference>